<keyword evidence="7" id="KW-0238">DNA-binding</keyword>
<dbReference type="Proteomes" id="UP000789508">
    <property type="component" value="Unassembled WGS sequence"/>
</dbReference>
<feature type="non-terminal residue" evidence="13">
    <location>
        <position position="1"/>
    </location>
</feature>
<comment type="subcellular location">
    <subcellularLocation>
        <location evidence="1">Nucleus</location>
    </subcellularLocation>
</comment>
<accession>A0A9N9HIC2</accession>
<dbReference type="EMBL" id="CAJVPS010016573">
    <property type="protein sequence ID" value="CAG8690499.1"/>
    <property type="molecule type" value="Genomic_DNA"/>
</dbReference>
<dbReference type="InterPro" id="IPR022658">
    <property type="entry name" value="XPA_CS"/>
</dbReference>
<organism evidence="13 14">
    <name type="scientific">Ambispora leptoticha</name>
    <dbReference type="NCBI Taxonomy" id="144679"/>
    <lineage>
        <taxon>Eukaryota</taxon>
        <taxon>Fungi</taxon>
        <taxon>Fungi incertae sedis</taxon>
        <taxon>Mucoromycota</taxon>
        <taxon>Glomeromycotina</taxon>
        <taxon>Glomeromycetes</taxon>
        <taxon>Archaeosporales</taxon>
        <taxon>Ambisporaceae</taxon>
        <taxon>Ambispora</taxon>
    </lineage>
</organism>
<dbReference type="InterPro" id="IPR022656">
    <property type="entry name" value="XPA_C"/>
</dbReference>
<dbReference type="CDD" id="cd21077">
    <property type="entry name" value="DBD_Rad14"/>
    <property type="match status" value="1"/>
</dbReference>
<dbReference type="PROSITE" id="PS00753">
    <property type="entry name" value="XPA_2"/>
    <property type="match status" value="1"/>
</dbReference>
<comment type="similarity">
    <text evidence="2">Belongs to the XPA family.</text>
</comment>
<feature type="compositionally biased region" description="Basic and acidic residues" evidence="11">
    <location>
        <begin position="217"/>
        <end position="232"/>
    </location>
</feature>
<dbReference type="NCBIfam" id="TIGR00598">
    <property type="entry name" value="rad14"/>
    <property type="match status" value="1"/>
</dbReference>
<evidence type="ECO:0000256" key="6">
    <source>
        <dbReference type="ARBA" id="ARBA00022833"/>
    </source>
</evidence>
<feature type="compositionally biased region" description="Basic and acidic residues" evidence="11">
    <location>
        <begin position="189"/>
        <end position="199"/>
    </location>
</feature>
<dbReference type="GO" id="GO:0006284">
    <property type="term" value="P:base-excision repair"/>
    <property type="evidence" value="ECO:0007669"/>
    <property type="project" value="TreeGrafter"/>
</dbReference>
<keyword evidence="4" id="KW-0227">DNA damage</keyword>
<feature type="region of interest" description="Disordered" evidence="11">
    <location>
        <begin position="1"/>
        <end position="29"/>
    </location>
</feature>
<dbReference type="PANTHER" id="PTHR10142">
    <property type="entry name" value="DNA REPAIR PROTEIN COMPLEMENTING XP-A CELLS"/>
    <property type="match status" value="1"/>
</dbReference>
<dbReference type="AlphaFoldDB" id="A0A9N9HIC2"/>
<dbReference type="InterPro" id="IPR009061">
    <property type="entry name" value="DNA-bd_dom_put_sf"/>
</dbReference>
<gene>
    <name evidence="13" type="ORF">ALEPTO_LOCUS11187</name>
</gene>
<keyword evidence="6" id="KW-0862">Zinc</keyword>
<name>A0A9N9HIC2_9GLOM</name>
<feature type="compositionally biased region" description="Low complexity" evidence="11">
    <location>
        <begin position="1"/>
        <end position="16"/>
    </location>
</feature>
<evidence type="ECO:0000256" key="1">
    <source>
        <dbReference type="ARBA" id="ARBA00004123"/>
    </source>
</evidence>
<evidence type="ECO:0000256" key="5">
    <source>
        <dbReference type="ARBA" id="ARBA00022771"/>
    </source>
</evidence>
<dbReference type="GO" id="GO:0000715">
    <property type="term" value="P:nucleotide-excision repair, DNA damage recognition"/>
    <property type="evidence" value="ECO:0007669"/>
    <property type="project" value="TreeGrafter"/>
</dbReference>
<evidence type="ECO:0000256" key="9">
    <source>
        <dbReference type="ARBA" id="ARBA00023242"/>
    </source>
</evidence>
<keyword evidence="9" id="KW-0539">Nucleus</keyword>
<dbReference type="Gene3D" id="3.90.530.10">
    <property type="entry name" value="XPA C-terminal domain"/>
    <property type="match status" value="1"/>
</dbReference>
<dbReference type="PANTHER" id="PTHR10142:SF0">
    <property type="entry name" value="DNA REPAIR PROTEIN COMPLEMENTING XP-A CELLS"/>
    <property type="match status" value="1"/>
</dbReference>
<reference evidence="13" key="1">
    <citation type="submission" date="2021-06" db="EMBL/GenBank/DDBJ databases">
        <authorList>
            <person name="Kallberg Y."/>
            <person name="Tangrot J."/>
            <person name="Rosling A."/>
        </authorList>
    </citation>
    <scope>NUCLEOTIDE SEQUENCE</scope>
    <source>
        <strain evidence="13">FL130A</strain>
    </source>
</reference>
<dbReference type="GO" id="GO:0003684">
    <property type="term" value="F:damaged DNA binding"/>
    <property type="evidence" value="ECO:0007669"/>
    <property type="project" value="InterPro"/>
</dbReference>
<dbReference type="OrthoDB" id="68328at2759"/>
<evidence type="ECO:0000256" key="10">
    <source>
        <dbReference type="ARBA" id="ARBA00072989"/>
    </source>
</evidence>
<feature type="compositionally biased region" description="Basic residues" evidence="11">
    <location>
        <begin position="200"/>
        <end position="216"/>
    </location>
</feature>
<evidence type="ECO:0000256" key="11">
    <source>
        <dbReference type="SAM" id="MobiDB-lite"/>
    </source>
</evidence>
<dbReference type="InterPro" id="IPR000465">
    <property type="entry name" value="XPA/RAD14"/>
</dbReference>
<protein>
    <recommendedName>
        <fullName evidence="10">DNA repair protein RAD14</fullName>
    </recommendedName>
</protein>
<evidence type="ECO:0000256" key="2">
    <source>
        <dbReference type="ARBA" id="ARBA00005548"/>
    </source>
</evidence>
<keyword evidence="14" id="KW-1185">Reference proteome</keyword>
<dbReference type="GO" id="GO:0000110">
    <property type="term" value="C:nucleotide-excision repair factor 1 complex"/>
    <property type="evidence" value="ECO:0007669"/>
    <property type="project" value="TreeGrafter"/>
</dbReference>
<evidence type="ECO:0000256" key="4">
    <source>
        <dbReference type="ARBA" id="ARBA00022763"/>
    </source>
</evidence>
<dbReference type="GO" id="GO:0008270">
    <property type="term" value="F:zinc ion binding"/>
    <property type="evidence" value="ECO:0007669"/>
    <property type="project" value="UniProtKB-KW"/>
</dbReference>
<keyword evidence="3" id="KW-0479">Metal-binding</keyword>
<dbReference type="InterPro" id="IPR037129">
    <property type="entry name" value="XPA_sf"/>
</dbReference>
<keyword evidence="8" id="KW-0234">DNA repair</keyword>
<feature type="domain" description="XPA C-terminal" evidence="12">
    <location>
        <begin position="122"/>
        <end position="172"/>
    </location>
</feature>
<feature type="region of interest" description="Disordered" evidence="11">
    <location>
        <begin position="189"/>
        <end position="239"/>
    </location>
</feature>
<dbReference type="GO" id="GO:0070914">
    <property type="term" value="P:UV-damage excision repair"/>
    <property type="evidence" value="ECO:0007669"/>
    <property type="project" value="TreeGrafter"/>
</dbReference>
<evidence type="ECO:0000256" key="3">
    <source>
        <dbReference type="ARBA" id="ARBA00022723"/>
    </source>
</evidence>
<evidence type="ECO:0000259" key="12">
    <source>
        <dbReference type="Pfam" id="PF05181"/>
    </source>
</evidence>
<dbReference type="GO" id="GO:1901255">
    <property type="term" value="P:nucleotide-excision repair involved in interstrand cross-link repair"/>
    <property type="evidence" value="ECO:0007669"/>
    <property type="project" value="TreeGrafter"/>
</dbReference>
<evidence type="ECO:0000256" key="7">
    <source>
        <dbReference type="ARBA" id="ARBA00023125"/>
    </source>
</evidence>
<evidence type="ECO:0000313" key="13">
    <source>
        <dbReference type="EMBL" id="CAG8690499.1"/>
    </source>
</evidence>
<proteinExistence type="inferred from homology"/>
<dbReference type="SUPFAM" id="SSF46955">
    <property type="entry name" value="Putative DNA-binding domain"/>
    <property type="match status" value="1"/>
</dbReference>
<sequence>RSISNNKNLNNDSNPSASQNPQDLPPLRPLKKFQNYVDYDFSKMRDSRGGFLFEEEEERGGGKNKQKIEIQFQEDPRNFLSMDMEKNPKCNECHESIDLDFNFSKIFGVQVCFTCKNNLPEKYSLLTKTEVKEDYLLTDAELRDAELLPHWLKPNPHKSTWNSMMLFLRMQVEEFAFKKWGGEDGLDQEYQRRQSEKQKQKEKKFRSKIASLRKRTRTDEAEKSRQRSHTHEFGPAVLNPETGVSVQTCDSCGMKIEVVEF</sequence>
<dbReference type="Pfam" id="PF05181">
    <property type="entry name" value="XPA_C"/>
    <property type="match status" value="1"/>
</dbReference>
<evidence type="ECO:0000256" key="8">
    <source>
        <dbReference type="ARBA" id="ARBA00023204"/>
    </source>
</evidence>
<keyword evidence="5" id="KW-0863">Zinc-finger</keyword>
<dbReference type="FunFam" id="3.90.530.10:FF:000003">
    <property type="entry name" value="Dna repair rad14 protein"/>
    <property type="match status" value="1"/>
</dbReference>
<evidence type="ECO:0000313" key="14">
    <source>
        <dbReference type="Proteomes" id="UP000789508"/>
    </source>
</evidence>
<comment type="caution">
    <text evidence="13">The sequence shown here is derived from an EMBL/GenBank/DDBJ whole genome shotgun (WGS) entry which is preliminary data.</text>
</comment>